<sequence>MASNYNLKPEDQLLLNCSLTQISDGNIKKIKQLTAMDLDWNYLIQLADIHRLSPLLYWNLNEISPEAIPLHLKLGLQENFHRNVRKNLAMFKELLEVINILHEQDIVPIPYKGPVLAIMTYKNLGFRVFGDLDLYVPLKDVSQTSDILIKGGFEPWMELTSNQEKAFYKFQREHHFTNKKTDITIEIKWKFLSTLVSIQNEPFFHENEFLREVDLDQFKVKTISPPYLILILSIHNASHSFSSLYRFCDISELIKSEDNINWQHLLEIAVDLGVQRIFMVNLYILRELFGIQLSEDFLEQIDKDVENISKNIIRRFFTAKPMGILEKIIFHMKLREKRGDKLKTLLNLVFLPTPGVIESVSLPRFLEPVYHILRVFQMLKNIIHQ</sequence>
<dbReference type="InterPro" id="IPR039498">
    <property type="entry name" value="NTP_transf_5"/>
</dbReference>
<gene>
    <name evidence="1" type="ORF">ISP06_07205</name>
</gene>
<accession>A0A843AK76</accession>
<name>A0A843AK76_METFO</name>
<proteinExistence type="predicted"/>
<dbReference type="EMBL" id="JADIIL010000026">
    <property type="protein sequence ID" value="MBF4475239.1"/>
    <property type="molecule type" value="Genomic_DNA"/>
</dbReference>
<dbReference type="Proteomes" id="UP000606900">
    <property type="component" value="Unassembled WGS sequence"/>
</dbReference>
<organism evidence="1 2">
    <name type="scientific">Methanobacterium formicicum</name>
    <dbReference type="NCBI Taxonomy" id="2162"/>
    <lineage>
        <taxon>Archaea</taxon>
        <taxon>Methanobacteriati</taxon>
        <taxon>Methanobacteriota</taxon>
        <taxon>Methanomada group</taxon>
        <taxon>Methanobacteria</taxon>
        <taxon>Methanobacteriales</taxon>
        <taxon>Methanobacteriaceae</taxon>
        <taxon>Methanobacterium</taxon>
    </lineage>
</organism>
<dbReference type="GO" id="GO:0016740">
    <property type="term" value="F:transferase activity"/>
    <property type="evidence" value="ECO:0007669"/>
    <property type="project" value="UniProtKB-KW"/>
</dbReference>
<evidence type="ECO:0000313" key="1">
    <source>
        <dbReference type="EMBL" id="MBF4475239.1"/>
    </source>
</evidence>
<protein>
    <submittedName>
        <fullName evidence="1">Nucleotidyltransferase family protein</fullName>
    </submittedName>
</protein>
<dbReference type="RefSeq" id="WP_276699235.1">
    <property type="nucleotide sequence ID" value="NZ_JADIIL010000026.1"/>
</dbReference>
<dbReference type="Pfam" id="PF14907">
    <property type="entry name" value="NTP_transf_5"/>
    <property type="match status" value="1"/>
</dbReference>
<dbReference type="AlphaFoldDB" id="A0A843AK76"/>
<keyword evidence="1" id="KW-0808">Transferase</keyword>
<reference evidence="1" key="1">
    <citation type="submission" date="2020-10" db="EMBL/GenBank/DDBJ databases">
        <title>Dehalococcoides mccartyi of a TCE/Cr reducing biochatode.</title>
        <authorList>
            <person name="Matturro B."/>
        </authorList>
    </citation>
    <scope>NUCLEOTIDE SEQUENCE</scope>
    <source>
        <strain evidence="1">Bin2</strain>
    </source>
</reference>
<comment type="caution">
    <text evidence="1">The sequence shown here is derived from an EMBL/GenBank/DDBJ whole genome shotgun (WGS) entry which is preliminary data.</text>
</comment>
<evidence type="ECO:0000313" key="2">
    <source>
        <dbReference type="Proteomes" id="UP000606900"/>
    </source>
</evidence>